<organism evidence="1 2">
    <name type="scientific">Enhygromyxa salina</name>
    <dbReference type="NCBI Taxonomy" id="215803"/>
    <lineage>
        <taxon>Bacteria</taxon>
        <taxon>Pseudomonadati</taxon>
        <taxon>Myxococcota</taxon>
        <taxon>Polyangia</taxon>
        <taxon>Nannocystales</taxon>
        <taxon>Nannocystaceae</taxon>
        <taxon>Enhygromyxa</taxon>
    </lineage>
</organism>
<dbReference type="EMBL" id="JMCC02000211">
    <property type="protein sequence ID" value="KIG11644.1"/>
    <property type="molecule type" value="Genomic_DNA"/>
</dbReference>
<dbReference type="Proteomes" id="UP000031599">
    <property type="component" value="Unassembled WGS sequence"/>
</dbReference>
<dbReference type="RefSeq" id="WP_052559330.1">
    <property type="nucleotide sequence ID" value="NZ_JMCC02000211.1"/>
</dbReference>
<evidence type="ECO:0000313" key="2">
    <source>
        <dbReference type="Proteomes" id="UP000031599"/>
    </source>
</evidence>
<comment type="caution">
    <text evidence="1">The sequence shown here is derived from an EMBL/GenBank/DDBJ whole genome shotgun (WGS) entry which is preliminary data.</text>
</comment>
<gene>
    <name evidence="1" type="ORF">DB30_03023</name>
</gene>
<dbReference type="AlphaFoldDB" id="A0A0C1Z2J0"/>
<evidence type="ECO:0000313" key="1">
    <source>
        <dbReference type="EMBL" id="KIG11644.1"/>
    </source>
</evidence>
<sequence length="70" mass="7776">MALYSAPAQSAISCRFGERLEFVDPVVTVVDGPGAAAQEQERWSSLAAPYIEGMQDLHFDGQWFELERAE</sequence>
<proteinExistence type="predicted"/>
<protein>
    <submittedName>
        <fullName evidence="1">Uncharacterized protein</fullName>
    </submittedName>
</protein>
<name>A0A0C1Z2J0_9BACT</name>
<accession>A0A0C1Z2J0</accession>
<reference evidence="1 2" key="1">
    <citation type="submission" date="2014-12" db="EMBL/GenBank/DDBJ databases">
        <title>Genome assembly of Enhygromyxa salina DSM 15201.</title>
        <authorList>
            <person name="Sharma G."/>
            <person name="Subramanian S."/>
        </authorList>
    </citation>
    <scope>NUCLEOTIDE SEQUENCE [LARGE SCALE GENOMIC DNA]</scope>
    <source>
        <strain evidence="1 2">DSM 15201</strain>
    </source>
</reference>